<accession>A0A0E9SFL3</accession>
<protein>
    <submittedName>
        <fullName evidence="2">Uncharacterized protein</fullName>
    </submittedName>
</protein>
<sequence length="54" mass="5819">MDINFWVGRGGQRESCSQGAVGLRAEPSSFARLGDSRPKPPSPLRWCSSDTLGP</sequence>
<dbReference type="AlphaFoldDB" id="A0A0E9SFL3"/>
<reference evidence="2" key="1">
    <citation type="submission" date="2014-11" db="EMBL/GenBank/DDBJ databases">
        <authorList>
            <person name="Amaro Gonzalez C."/>
        </authorList>
    </citation>
    <scope>NUCLEOTIDE SEQUENCE</scope>
</reference>
<organism evidence="2">
    <name type="scientific">Anguilla anguilla</name>
    <name type="common">European freshwater eel</name>
    <name type="synonym">Muraena anguilla</name>
    <dbReference type="NCBI Taxonomy" id="7936"/>
    <lineage>
        <taxon>Eukaryota</taxon>
        <taxon>Metazoa</taxon>
        <taxon>Chordata</taxon>
        <taxon>Craniata</taxon>
        <taxon>Vertebrata</taxon>
        <taxon>Euteleostomi</taxon>
        <taxon>Actinopterygii</taxon>
        <taxon>Neopterygii</taxon>
        <taxon>Teleostei</taxon>
        <taxon>Anguilliformes</taxon>
        <taxon>Anguillidae</taxon>
        <taxon>Anguilla</taxon>
    </lineage>
</organism>
<dbReference type="EMBL" id="GBXM01068496">
    <property type="protein sequence ID" value="JAH40081.1"/>
    <property type="molecule type" value="Transcribed_RNA"/>
</dbReference>
<reference evidence="2" key="2">
    <citation type="journal article" date="2015" name="Fish Shellfish Immunol.">
        <title>Early steps in the European eel (Anguilla anguilla)-Vibrio vulnificus interaction in the gills: Role of the RtxA13 toxin.</title>
        <authorList>
            <person name="Callol A."/>
            <person name="Pajuelo D."/>
            <person name="Ebbesson L."/>
            <person name="Teles M."/>
            <person name="MacKenzie S."/>
            <person name="Amaro C."/>
        </authorList>
    </citation>
    <scope>NUCLEOTIDE SEQUENCE</scope>
</reference>
<name>A0A0E9SFL3_ANGAN</name>
<evidence type="ECO:0000256" key="1">
    <source>
        <dbReference type="SAM" id="MobiDB-lite"/>
    </source>
</evidence>
<proteinExistence type="predicted"/>
<feature type="region of interest" description="Disordered" evidence="1">
    <location>
        <begin position="1"/>
        <end position="54"/>
    </location>
</feature>
<evidence type="ECO:0000313" key="2">
    <source>
        <dbReference type="EMBL" id="JAH40081.1"/>
    </source>
</evidence>